<keyword evidence="8 11" id="KW-0694">RNA-binding</keyword>
<dbReference type="PANTHER" id="PTHR11777:SF9">
    <property type="entry name" value="ALANINE--TRNA LIGASE, CYTOPLASMIC"/>
    <property type="match status" value="1"/>
</dbReference>
<dbReference type="InterPro" id="IPR018162">
    <property type="entry name" value="Ala-tRNA-ligase_IIc_anticod-bd"/>
</dbReference>
<evidence type="ECO:0000256" key="11">
    <source>
        <dbReference type="HAMAP-Rule" id="MF_00036"/>
    </source>
</evidence>
<keyword evidence="3 11" id="KW-0436">Ligase</keyword>
<feature type="binding site" evidence="11">
    <location>
        <position position="690"/>
    </location>
    <ligand>
        <name>Zn(2+)</name>
        <dbReference type="ChEBI" id="CHEBI:29105"/>
    </ligand>
</feature>
<dbReference type="SUPFAM" id="SSF101353">
    <property type="entry name" value="Putative anticodon-binding domain of alanyl-tRNA synthetase (AlaRS)"/>
    <property type="match status" value="1"/>
</dbReference>
<evidence type="ECO:0000256" key="5">
    <source>
        <dbReference type="ARBA" id="ARBA00022741"/>
    </source>
</evidence>
<dbReference type="GO" id="GO:0000049">
    <property type="term" value="F:tRNA binding"/>
    <property type="evidence" value="ECO:0007669"/>
    <property type="project" value="UniProtKB-KW"/>
</dbReference>
<dbReference type="Pfam" id="PF01411">
    <property type="entry name" value="tRNA-synt_2c"/>
    <property type="match status" value="1"/>
</dbReference>
<dbReference type="SMART" id="SM00863">
    <property type="entry name" value="tRNA_SAD"/>
    <property type="match status" value="1"/>
</dbReference>
<dbReference type="InterPro" id="IPR003156">
    <property type="entry name" value="DHHA1_dom"/>
</dbReference>
<comment type="similarity">
    <text evidence="1 11">Belongs to the class-II aminoacyl-tRNA synthetase family.</text>
</comment>
<keyword evidence="5 11" id="KW-0547">Nucleotide-binding</keyword>
<evidence type="ECO:0000256" key="1">
    <source>
        <dbReference type="ARBA" id="ARBA00008226"/>
    </source>
</evidence>
<dbReference type="FunFam" id="3.30.980.10:FF:000004">
    <property type="entry name" value="Alanine--tRNA ligase, cytoplasmic"/>
    <property type="match status" value="1"/>
</dbReference>
<gene>
    <name evidence="11 14" type="primary">alaS</name>
    <name evidence="14" type="ORF">KL86DES1_21160</name>
</gene>
<feature type="binding site" evidence="11">
    <location>
        <position position="686"/>
    </location>
    <ligand>
        <name>Zn(2+)</name>
        <dbReference type="ChEBI" id="CHEBI:29105"/>
    </ligand>
</feature>
<comment type="domain">
    <text evidence="11">Consists of three domains; the N-terminal catalytic domain, the editing domain and the C-terminal C-Ala domain. The editing domain removes incorrectly charged amino acids, while the C-Ala domain, along with tRNA(Ala), serves as a bridge to cooperatively bring together the editing and aminoacylation centers thus stimulating deacylation of misacylated tRNAs.</text>
</comment>
<dbReference type="GO" id="GO:0004813">
    <property type="term" value="F:alanine-tRNA ligase activity"/>
    <property type="evidence" value="ECO:0007669"/>
    <property type="project" value="UniProtKB-UniRule"/>
</dbReference>
<name>A0A212L6N2_9BACT</name>
<keyword evidence="2 11" id="KW-0820">tRNA-binding</keyword>
<dbReference type="Gene3D" id="2.40.30.130">
    <property type="match status" value="1"/>
</dbReference>
<evidence type="ECO:0000259" key="13">
    <source>
        <dbReference type="PROSITE" id="PS50860"/>
    </source>
</evidence>
<dbReference type="Gene3D" id="3.30.980.10">
    <property type="entry name" value="Threonyl-trna Synthetase, Chain A, domain 2"/>
    <property type="match status" value="1"/>
</dbReference>
<dbReference type="InterPro" id="IPR018165">
    <property type="entry name" value="Ala-tRNA-synth_IIc_core"/>
</dbReference>
<dbReference type="InterPro" id="IPR023033">
    <property type="entry name" value="Ala_tRNA_ligase_euk/bac"/>
</dbReference>
<dbReference type="GO" id="GO:0005524">
    <property type="term" value="F:ATP binding"/>
    <property type="evidence" value="ECO:0007669"/>
    <property type="project" value="UniProtKB-UniRule"/>
</dbReference>
<feature type="binding site" evidence="11">
    <location>
        <position position="582"/>
    </location>
    <ligand>
        <name>Zn(2+)</name>
        <dbReference type="ChEBI" id="CHEBI:29105"/>
    </ligand>
</feature>
<dbReference type="Gene3D" id="3.10.310.40">
    <property type="match status" value="1"/>
</dbReference>
<accession>A0A212L6N2</accession>
<dbReference type="InterPro" id="IPR018164">
    <property type="entry name" value="Ala-tRNA-synth_IIc_N"/>
</dbReference>
<dbReference type="HAMAP" id="MF_00036_B">
    <property type="entry name" value="Ala_tRNA_synth_B"/>
    <property type="match status" value="1"/>
</dbReference>
<comment type="function">
    <text evidence="11">Catalyzes the attachment of alanine to tRNA(Ala) in a two-step reaction: alanine is first activated by ATP to form Ala-AMP and then transferred to the acceptor end of tRNA(Ala). Also edits incorrectly charged Ser-tRNA(Ala) and Gly-tRNA(Ala) via its editing domain.</text>
</comment>
<dbReference type="SUPFAM" id="SSF55681">
    <property type="entry name" value="Class II aaRS and biotin synthetases"/>
    <property type="match status" value="1"/>
</dbReference>
<evidence type="ECO:0000256" key="10">
    <source>
        <dbReference type="ARBA" id="ARBA00023146"/>
    </source>
</evidence>
<dbReference type="AlphaFoldDB" id="A0A212L6N2"/>
<dbReference type="FunFam" id="3.10.310.40:FF:000001">
    <property type="entry name" value="Alanine--tRNA ligase"/>
    <property type="match status" value="1"/>
</dbReference>
<evidence type="ECO:0000256" key="9">
    <source>
        <dbReference type="ARBA" id="ARBA00022917"/>
    </source>
</evidence>
<keyword evidence="4 11" id="KW-0479">Metal-binding</keyword>
<evidence type="ECO:0000256" key="3">
    <source>
        <dbReference type="ARBA" id="ARBA00022598"/>
    </source>
</evidence>
<dbReference type="FunFam" id="3.30.930.10:FF:000004">
    <property type="entry name" value="Alanine--tRNA ligase"/>
    <property type="match status" value="1"/>
</dbReference>
<comment type="subcellular location">
    <subcellularLocation>
        <location evidence="11">Cytoplasm</location>
    </subcellularLocation>
</comment>
<dbReference type="InterPro" id="IPR018163">
    <property type="entry name" value="Thr/Ala-tRNA-synth_IIc_edit"/>
</dbReference>
<dbReference type="GO" id="GO:0045892">
    <property type="term" value="P:negative regulation of DNA-templated transcription"/>
    <property type="evidence" value="ECO:0007669"/>
    <property type="project" value="TreeGrafter"/>
</dbReference>
<feature type="region of interest" description="Disordered" evidence="12">
    <location>
        <begin position="433"/>
        <end position="456"/>
    </location>
</feature>
<keyword evidence="7 11" id="KW-0067">ATP-binding</keyword>
<evidence type="ECO:0000256" key="2">
    <source>
        <dbReference type="ARBA" id="ARBA00022555"/>
    </source>
</evidence>
<keyword evidence="9 11" id="KW-0648">Protein biosynthesis</keyword>
<dbReference type="PROSITE" id="PS50860">
    <property type="entry name" value="AA_TRNA_LIGASE_II_ALA"/>
    <property type="match status" value="1"/>
</dbReference>
<dbReference type="InterPro" id="IPR012947">
    <property type="entry name" value="tRNA_SAD"/>
</dbReference>
<dbReference type="RefSeq" id="WP_179980586.1">
    <property type="nucleotide sequence ID" value="NZ_LT608333.1"/>
</dbReference>
<organism evidence="14">
    <name type="scientific">uncultured Desulfovibrio sp</name>
    <dbReference type="NCBI Taxonomy" id="167968"/>
    <lineage>
        <taxon>Bacteria</taxon>
        <taxon>Pseudomonadati</taxon>
        <taxon>Thermodesulfobacteriota</taxon>
        <taxon>Desulfovibrionia</taxon>
        <taxon>Desulfovibrionales</taxon>
        <taxon>Desulfovibrionaceae</taxon>
        <taxon>Desulfovibrio</taxon>
        <taxon>environmental samples</taxon>
    </lineage>
</organism>
<dbReference type="InterPro" id="IPR045864">
    <property type="entry name" value="aa-tRNA-synth_II/BPL/LPL"/>
</dbReference>
<keyword evidence="6 11" id="KW-0862">Zinc</keyword>
<comment type="cofactor">
    <cofactor evidence="11">
        <name>Zn(2+)</name>
        <dbReference type="ChEBI" id="CHEBI:29105"/>
    </cofactor>
    <text evidence="11">Binds 1 zinc ion per subunit.</text>
</comment>
<dbReference type="PANTHER" id="PTHR11777">
    <property type="entry name" value="ALANYL-TRNA SYNTHETASE"/>
    <property type="match status" value="1"/>
</dbReference>
<dbReference type="Gene3D" id="3.30.54.20">
    <property type="match status" value="1"/>
</dbReference>
<keyword evidence="11" id="KW-0963">Cytoplasm</keyword>
<reference evidence="14" key="1">
    <citation type="submission" date="2016-08" db="EMBL/GenBank/DDBJ databases">
        <authorList>
            <person name="Seilhamer J.J."/>
        </authorList>
    </citation>
    <scope>NUCLEOTIDE SEQUENCE</scope>
    <source>
        <strain evidence="14">86-1</strain>
    </source>
</reference>
<dbReference type="EMBL" id="FMJC01000002">
    <property type="protein sequence ID" value="SCM73234.1"/>
    <property type="molecule type" value="Genomic_DNA"/>
</dbReference>
<dbReference type="InterPro" id="IPR050058">
    <property type="entry name" value="Ala-tRNA_ligase"/>
</dbReference>
<dbReference type="Gene3D" id="6.10.250.550">
    <property type="match status" value="1"/>
</dbReference>
<evidence type="ECO:0000256" key="12">
    <source>
        <dbReference type="SAM" id="MobiDB-lite"/>
    </source>
</evidence>
<dbReference type="Pfam" id="PF02272">
    <property type="entry name" value="DHHA1"/>
    <property type="match status" value="1"/>
</dbReference>
<dbReference type="GO" id="GO:0008270">
    <property type="term" value="F:zinc ion binding"/>
    <property type="evidence" value="ECO:0007669"/>
    <property type="project" value="UniProtKB-UniRule"/>
</dbReference>
<evidence type="ECO:0000313" key="14">
    <source>
        <dbReference type="EMBL" id="SCM73234.1"/>
    </source>
</evidence>
<dbReference type="PRINTS" id="PR00980">
    <property type="entry name" value="TRNASYNTHALA"/>
</dbReference>
<dbReference type="SUPFAM" id="SSF50447">
    <property type="entry name" value="Translation proteins"/>
    <property type="match status" value="1"/>
</dbReference>
<evidence type="ECO:0000256" key="6">
    <source>
        <dbReference type="ARBA" id="ARBA00022833"/>
    </source>
</evidence>
<evidence type="ECO:0000256" key="4">
    <source>
        <dbReference type="ARBA" id="ARBA00022723"/>
    </source>
</evidence>
<keyword evidence="10 11" id="KW-0030">Aminoacyl-tRNA synthetase</keyword>
<dbReference type="GO" id="GO:0002161">
    <property type="term" value="F:aminoacyl-tRNA deacylase activity"/>
    <property type="evidence" value="ECO:0007669"/>
    <property type="project" value="TreeGrafter"/>
</dbReference>
<protein>
    <recommendedName>
        <fullName evidence="11">Alanine--tRNA ligase</fullName>
        <ecNumber evidence="11">6.1.1.7</ecNumber>
    </recommendedName>
    <alternativeName>
        <fullName evidence="11">Alanyl-tRNA synthetase</fullName>
        <shortName evidence="11">AlaRS</shortName>
    </alternativeName>
</protein>
<dbReference type="InterPro" id="IPR002318">
    <property type="entry name" value="Ala-tRNA-lgiase_IIc"/>
</dbReference>
<dbReference type="InterPro" id="IPR009000">
    <property type="entry name" value="Transl_B-barrel_sf"/>
</dbReference>
<dbReference type="NCBIfam" id="TIGR00344">
    <property type="entry name" value="alaS"/>
    <property type="match status" value="1"/>
</dbReference>
<dbReference type="Gene3D" id="3.30.930.10">
    <property type="entry name" value="Bira Bifunctional Protein, Domain 2"/>
    <property type="match status" value="1"/>
</dbReference>
<dbReference type="GO" id="GO:0006419">
    <property type="term" value="P:alanyl-tRNA aminoacylation"/>
    <property type="evidence" value="ECO:0007669"/>
    <property type="project" value="UniProtKB-UniRule"/>
</dbReference>
<comment type="catalytic activity">
    <reaction evidence="11">
        <text>tRNA(Ala) + L-alanine + ATP = L-alanyl-tRNA(Ala) + AMP + diphosphate</text>
        <dbReference type="Rhea" id="RHEA:12540"/>
        <dbReference type="Rhea" id="RHEA-COMP:9657"/>
        <dbReference type="Rhea" id="RHEA-COMP:9923"/>
        <dbReference type="ChEBI" id="CHEBI:30616"/>
        <dbReference type="ChEBI" id="CHEBI:33019"/>
        <dbReference type="ChEBI" id="CHEBI:57972"/>
        <dbReference type="ChEBI" id="CHEBI:78442"/>
        <dbReference type="ChEBI" id="CHEBI:78497"/>
        <dbReference type="ChEBI" id="CHEBI:456215"/>
        <dbReference type="EC" id="6.1.1.7"/>
    </reaction>
</comment>
<feature type="binding site" evidence="11">
    <location>
        <position position="578"/>
    </location>
    <ligand>
        <name>Zn(2+)</name>
        <dbReference type="ChEBI" id="CHEBI:29105"/>
    </ligand>
</feature>
<dbReference type="SUPFAM" id="SSF55186">
    <property type="entry name" value="ThrRS/AlaRS common domain"/>
    <property type="match status" value="1"/>
</dbReference>
<dbReference type="EC" id="6.1.1.7" evidence="11"/>
<dbReference type="Pfam" id="PF07973">
    <property type="entry name" value="tRNA_SAD"/>
    <property type="match status" value="1"/>
</dbReference>
<dbReference type="GO" id="GO:0005829">
    <property type="term" value="C:cytosol"/>
    <property type="evidence" value="ECO:0007669"/>
    <property type="project" value="TreeGrafter"/>
</dbReference>
<dbReference type="CDD" id="cd00673">
    <property type="entry name" value="AlaRS_core"/>
    <property type="match status" value="1"/>
</dbReference>
<evidence type="ECO:0000256" key="7">
    <source>
        <dbReference type="ARBA" id="ARBA00022840"/>
    </source>
</evidence>
<sequence>MLTAKEIRRRYLEFFHRHQHEIVASGPIIPPNDPSLLFANSGMVQFKKLFLGEEKRSYSRATTCQKCLRVSGKHNDLENVGRTARHHTFFEMLGNFSFGDYFKREAITWAWEFVTKELGLSKDKLWVTVFREDDDAADLWAEIAQLPAERIVRMGEKDNFWTMGDTGPCGPCSEIYVDQGEDMSCGPDCGIGVCDCDRFLEIWNLVFTQFDQSADGARTLLANPNIDTGMGLERMAAVAQGKRSNFDCDLFQDIIQFAAGLAGVKYSFSAPDTNDVDTALRVIADHSRAAAFLIAGGVLPSNENRGYVLRRLIRRALRFATLMGVNEPFMHKVARKVTEVMGDAYPELVESADFIDRAVFEEEQRFSLTLKKGLDLLDEELASLKAQGKSLIPGDFCFKLYDTYGFPLDIVTDVAEKRGFSADAQGFEKYMQEQRQRAREHQKKGGLLGQGDNGDNPFKALADGGAQSRFVGYDGLTAQSVVTVLLNASGQPVDVLGEGESGYAVTEATPFYGEGGGQAGDTGLMSATSGEARVVTTHKPTPQLLVHEVEITRGELLQGKEVRLAVDPDERKATARNHTCTHLLHAALRRVLGTHVKQAGSLVDGSRLRFDFSHIAALTPEELAAVERQVNAAIMADLEVSAKEMAMADAVASGAMALFNEKYGETVRVLTVSGAETCDPESVELCGGTHLSRTGEAGGFLIVSESGVAAGTRRIEAVTGWNAYGHAVEQRAELDGLSALLKARPGQLAERVQALYAEVKKLRKASEKASAAPASGAELAARAQDVNGVRLLAARLDNVPVKALREVMDDVRSRLSENAVACLATVEEGKVGMLIYVSKDLHGRFTAPALIKPVAAPCGGAGGGRPDLAQAGGTQPEGLDEAFAILKKCIEQ</sequence>
<feature type="domain" description="Alanyl-transfer RNA synthetases family profile" evidence="13">
    <location>
        <begin position="2"/>
        <end position="729"/>
    </location>
</feature>
<proteinExistence type="inferred from homology"/>
<evidence type="ECO:0000256" key="8">
    <source>
        <dbReference type="ARBA" id="ARBA00022884"/>
    </source>
</evidence>